<evidence type="ECO:0000259" key="5">
    <source>
        <dbReference type="PROSITE" id="PS51858"/>
    </source>
</evidence>
<evidence type="ECO:0000256" key="4">
    <source>
        <dbReference type="SAM" id="MobiDB-lite"/>
    </source>
</evidence>
<feature type="domain" description="PPPDE" evidence="5">
    <location>
        <begin position="20"/>
        <end position="162"/>
    </location>
</feature>
<dbReference type="GO" id="GO:0006508">
    <property type="term" value="P:proteolysis"/>
    <property type="evidence" value="ECO:0007669"/>
    <property type="project" value="UniProtKB-KW"/>
</dbReference>
<comment type="caution">
    <text evidence="6">The sequence shown here is derived from an EMBL/GenBank/DDBJ whole genome shotgun (WGS) entry which is preliminary data.</text>
</comment>
<protein>
    <submittedName>
        <fullName evidence="6">PPPDE putative peptidase domain-domain-containing protein</fullName>
    </submittedName>
</protein>
<name>A0A2T6ZXZ0_TUBBO</name>
<keyword evidence="2" id="KW-0645">Protease</keyword>
<dbReference type="OrthoDB" id="412286at2759"/>
<sequence length="259" mass="28312">MPPPSRSSRSSTRSQSLQKKKVIINVYDLLPPGRLSGIIWTLGVALLHSGVVINDREYAFGGHHRRGLTGVYWTKSKTEPPGGTFRSEILHGFTYASDQEIEEILRDASNEFLGPTYNLLTRNCNHFTSYLCMALTGQAAPAFLNRAASIGVALPCVVPAGWIEPPECEVADDETDHGEHARLTGNAGAAGSAPGRRPGDDEVWDSSSEGEYTSDDEDEQQLREGKRVKGVEDRESGELRDTDGRGMQAAERARVDRTV</sequence>
<dbReference type="AlphaFoldDB" id="A0A2T6ZXZ0"/>
<evidence type="ECO:0000313" key="7">
    <source>
        <dbReference type="Proteomes" id="UP000244722"/>
    </source>
</evidence>
<dbReference type="PROSITE" id="PS51858">
    <property type="entry name" value="PPPDE"/>
    <property type="match status" value="1"/>
</dbReference>
<dbReference type="GO" id="GO:0101005">
    <property type="term" value="F:deubiquitinase activity"/>
    <property type="evidence" value="ECO:0007669"/>
    <property type="project" value="TreeGrafter"/>
</dbReference>
<evidence type="ECO:0000256" key="1">
    <source>
        <dbReference type="ARBA" id="ARBA00008140"/>
    </source>
</evidence>
<dbReference type="Gene3D" id="3.90.1720.30">
    <property type="entry name" value="PPPDE domains"/>
    <property type="match status" value="1"/>
</dbReference>
<feature type="region of interest" description="Disordered" evidence="4">
    <location>
        <begin position="171"/>
        <end position="259"/>
    </location>
</feature>
<keyword evidence="7" id="KW-1185">Reference proteome</keyword>
<feature type="compositionally biased region" description="Low complexity" evidence="4">
    <location>
        <begin position="187"/>
        <end position="196"/>
    </location>
</feature>
<evidence type="ECO:0000256" key="3">
    <source>
        <dbReference type="ARBA" id="ARBA00022801"/>
    </source>
</evidence>
<dbReference type="EMBL" id="NESQ01000067">
    <property type="protein sequence ID" value="PUU80353.1"/>
    <property type="molecule type" value="Genomic_DNA"/>
</dbReference>
<accession>A0A2T6ZXZ0</accession>
<organism evidence="6 7">
    <name type="scientific">Tuber borchii</name>
    <name type="common">White truffle</name>
    <dbReference type="NCBI Taxonomy" id="42251"/>
    <lineage>
        <taxon>Eukaryota</taxon>
        <taxon>Fungi</taxon>
        <taxon>Dikarya</taxon>
        <taxon>Ascomycota</taxon>
        <taxon>Pezizomycotina</taxon>
        <taxon>Pezizomycetes</taxon>
        <taxon>Pezizales</taxon>
        <taxon>Tuberaceae</taxon>
        <taxon>Tuber</taxon>
    </lineage>
</organism>
<gene>
    <name evidence="6" type="ORF">B9Z19DRAFT_1079601</name>
</gene>
<dbReference type="Pfam" id="PF05903">
    <property type="entry name" value="Peptidase_C97"/>
    <property type="match status" value="1"/>
</dbReference>
<dbReference type="PANTHER" id="PTHR12378">
    <property type="entry name" value="DESUMOYLATING ISOPEPTIDASE"/>
    <property type="match status" value="1"/>
</dbReference>
<dbReference type="PANTHER" id="PTHR12378:SF80">
    <property type="entry name" value="IP06716P-RELATED"/>
    <property type="match status" value="1"/>
</dbReference>
<comment type="similarity">
    <text evidence="1">Belongs to the DeSI family.</text>
</comment>
<evidence type="ECO:0000256" key="2">
    <source>
        <dbReference type="ARBA" id="ARBA00022670"/>
    </source>
</evidence>
<dbReference type="InterPro" id="IPR008580">
    <property type="entry name" value="PPPDE_dom"/>
</dbReference>
<dbReference type="STRING" id="42251.A0A2T6ZXZ0"/>
<evidence type="ECO:0000313" key="6">
    <source>
        <dbReference type="EMBL" id="PUU80353.1"/>
    </source>
</evidence>
<dbReference type="GO" id="GO:0016579">
    <property type="term" value="P:protein deubiquitination"/>
    <property type="evidence" value="ECO:0007669"/>
    <property type="project" value="TreeGrafter"/>
</dbReference>
<dbReference type="InterPro" id="IPR042266">
    <property type="entry name" value="PPPDE_sf"/>
</dbReference>
<reference evidence="6 7" key="1">
    <citation type="submission" date="2017-04" db="EMBL/GenBank/DDBJ databases">
        <title>Draft genome sequence of Tuber borchii Vittad., a whitish edible truffle.</title>
        <authorList>
            <consortium name="DOE Joint Genome Institute"/>
            <person name="Murat C."/>
            <person name="Kuo A."/>
            <person name="Barry K.W."/>
            <person name="Clum A."/>
            <person name="Dockter R.B."/>
            <person name="Fauchery L."/>
            <person name="Iotti M."/>
            <person name="Kohler A."/>
            <person name="Labutti K."/>
            <person name="Lindquist E.A."/>
            <person name="Lipzen A."/>
            <person name="Ohm R.A."/>
            <person name="Wang M."/>
            <person name="Grigoriev I.V."/>
            <person name="Zambonelli A."/>
            <person name="Martin F.M."/>
        </authorList>
    </citation>
    <scope>NUCLEOTIDE SEQUENCE [LARGE SCALE GENOMIC DNA]</scope>
    <source>
        <strain evidence="6 7">Tbo3840</strain>
    </source>
</reference>
<proteinExistence type="inferred from homology"/>
<feature type="compositionally biased region" description="Basic and acidic residues" evidence="4">
    <location>
        <begin position="220"/>
        <end position="244"/>
    </location>
</feature>
<dbReference type="Proteomes" id="UP000244722">
    <property type="component" value="Unassembled WGS sequence"/>
</dbReference>
<dbReference type="SMART" id="SM01179">
    <property type="entry name" value="DUF862"/>
    <property type="match status" value="1"/>
</dbReference>
<keyword evidence="3" id="KW-0378">Hydrolase</keyword>